<feature type="domain" description="Major facilitator superfamily (MFS) profile" evidence="8">
    <location>
        <begin position="37"/>
        <end position="476"/>
    </location>
</feature>
<dbReference type="GO" id="GO:0009705">
    <property type="term" value="C:plant-type vacuole membrane"/>
    <property type="evidence" value="ECO:0007669"/>
    <property type="project" value="EnsemblPlants"/>
</dbReference>
<dbReference type="FunFam" id="1.20.1250.20:FF:000301">
    <property type="entry name" value="Protein ZINC INDUCED FACILITATOR-LIKE 1"/>
    <property type="match status" value="1"/>
</dbReference>
<dbReference type="OrthoDB" id="10262656at2759"/>
<feature type="transmembrane region" description="Helical" evidence="7">
    <location>
        <begin position="346"/>
        <end position="366"/>
    </location>
</feature>
<keyword evidence="3" id="KW-0813">Transport</keyword>
<organism evidence="9 10">
    <name type="scientific">Arabis alpina</name>
    <name type="common">Alpine rock-cress</name>
    <dbReference type="NCBI Taxonomy" id="50452"/>
    <lineage>
        <taxon>Eukaryota</taxon>
        <taxon>Viridiplantae</taxon>
        <taxon>Streptophyta</taxon>
        <taxon>Embryophyta</taxon>
        <taxon>Tracheophyta</taxon>
        <taxon>Spermatophyta</taxon>
        <taxon>Magnoliopsida</taxon>
        <taxon>eudicotyledons</taxon>
        <taxon>Gunneridae</taxon>
        <taxon>Pentapetalae</taxon>
        <taxon>rosids</taxon>
        <taxon>malvids</taxon>
        <taxon>Brassicales</taxon>
        <taxon>Brassicaceae</taxon>
        <taxon>Arabideae</taxon>
        <taxon>Arabis</taxon>
    </lineage>
</organism>
<dbReference type="SUPFAM" id="SSF103473">
    <property type="entry name" value="MFS general substrate transporter"/>
    <property type="match status" value="1"/>
</dbReference>
<name>A0A087G6U8_ARAAL</name>
<dbReference type="GO" id="GO:0048364">
    <property type="term" value="P:root development"/>
    <property type="evidence" value="ECO:0007669"/>
    <property type="project" value="EnsemblPlants"/>
</dbReference>
<feature type="transmembrane region" description="Helical" evidence="7">
    <location>
        <begin position="411"/>
        <end position="437"/>
    </location>
</feature>
<dbReference type="Pfam" id="PF07690">
    <property type="entry name" value="MFS_1"/>
    <property type="match status" value="1"/>
</dbReference>
<feature type="transmembrane region" description="Helical" evidence="7">
    <location>
        <begin position="208"/>
        <end position="229"/>
    </location>
</feature>
<feature type="transmembrane region" description="Helical" evidence="7">
    <location>
        <begin position="35"/>
        <end position="63"/>
    </location>
</feature>
<feature type="transmembrane region" description="Helical" evidence="7">
    <location>
        <begin position="109"/>
        <end position="128"/>
    </location>
</feature>
<sequence length="479" mass="52647">MSEEYAECLLENKYHEGCPGCKVDQTKRLRRGFPIWELCTVWIIVLCTALPISSLFPFLYFMIGDFDIAKKEEDIGFYAGFVGCSFMLGRALTSVIWGIVADRYGRKPVILIGTASVVIFNTLFGLSLNFWMAIITRFCLGSFNGLLGPIKAYAMEIFRDEYQGLALSAVSTAWGIGLIIGPALGGFLAQPAKQYPNLFSEDSIFGRFPYFLPCFAISVFAFLVTLISLRIPETLHNHKFDDDESLDALKALSHDPESHKATERNEESSLLKNWPLISSIIVYCIFSLHDMAYTEIFSLWANSPRKYGGLGYSSSDVGSVLAISGVGLLIFQLSLYSYVERLLGPVIVTRISGSLALVILACYPLIAKLTGFALTLTLNSASVAKNVLSVSAITGLFILQNKAVRQDQRGAANGIAMTAMSMFKAIGPAAAGIIFSWSEKRQDASFLPGTQMVFFILNVVLALGVVMTFKPFLAETQQH</sequence>
<dbReference type="eggNOG" id="KOG2615">
    <property type="taxonomic scope" value="Eukaryota"/>
</dbReference>
<dbReference type="GO" id="GO:0005886">
    <property type="term" value="C:plasma membrane"/>
    <property type="evidence" value="ECO:0007669"/>
    <property type="project" value="EnsemblPlants"/>
</dbReference>
<keyword evidence="4 7" id="KW-0812">Transmembrane</keyword>
<evidence type="ECO:0000313" key="9">
    <source>
        <dbReference type="EMBL" id="KFK25600.1"/>
    </source>
</evidence>
<evidence type="ECO:0000313" key="10">
    <source>
        <dbReference type="Proteomes" id="UP000029120"/>
    </source>
</evidence>
<dbReference type="GO" id="GO:0009630">
    <property type="term" value="P:gravitropism"/>
    <property type="evidence" value="ECO:0007669"/>
    <property type="project" value="EnsemblPlants"/>
</dbReference>
<feature type="transmembrane region" description="Helical" evidence="7">
    <location>
        <begin position="280"/>
        <end position="300"/>
    </location>
</feature>
<evidence type="ECO:0000256" key="6">
    <source>
        <dbReference type="ARBA" id="ARBA00023136"/>
    </source>
</evidence>
<evidence type="ECO:0000256" key="2">
    <source>
        <dbReference type="ARBA" id="ARBA00008335"/>
    </source>
</evidence>
<dbReference type="AlphaFoldDB" id="A0A087G6U8"/>
<evidence type="ECO:0000256" key="7">
    <source>
        <dbReference type="SAM" id="Phobius"/>
    </source>
</evidence>
<dbReference type="PANTHER" id="PTHR23504:SF114">
    <property type="entry name" value="PROTEIN ZINC INDUCED FACILITATOR-LIKE 1"/>
    <property type="match status" value="1"/>
</dbReference>
<keyword evidence="5 7" id="KW-1133">Transmembrane helix</keyword>
<dbReference type="InterPro" id="IPR001958">
    <property type="entry name" value="Tet-R_TetA/multi-R_MdtG-like"/>
</dbReference>
<dbReference type="InterPro" id="IPR011701">
    <property type="entry name" value="MFS"/>
</dbReference>
<proteinExistence type="inferred from homology"/>
<keyword evidence="10" id="KW-1185">Reference proteome</keyword>
<feature type="transmembrane region" description="Helical" evidence="7">
    <location>
        <begin position="75"/>
        <end position="97"/>
    </location>
</feature>
<comment type="subcellular location">
    <subcellularLocation>
        <location evidence="1">Membrane</location>
        <topology evidence="1">Multi-pass membrane protein</topology>
    </subcellularLocation>
</comment>
<feature type="transmembrane region" description="Helical" evidence="7">
    <location>
        <begin position="449"/>
        <end position="469"/>
    </location>
</feature>
<dbReference type="EMBL" id="CM002876">
    <property type="protein sequence ID" value="KFK25600.1"/>
    <property type="molecule type" value="Genomic_DNA"/>
</dbReference>
<dbReference type="InterPro" id="IPR036259">
    <property type="entry name" value="MFS_trans_sf"/>
</dbReference>
<dbReference type="PANTHER" id="PTHR23504">
    <property type="entry name" value="MAJOR FACILITATOR SUPERFAMILY DOMAIN-CONTAINING PROTEIN 10"/>
    <property type="match status" value="1"/>
</dbReference>
<dbReference type="GO" id="GO:0090333">
    <property type="term" value="P:regulation of stomatal closure"/>
    <property type="evidence" value="ECO:0007669"/>
    <property type="project" value="EnsemblPlants"/>
</dbReference>
<keyword evidence="6 7" id="KW-0472">Membrane</keyword>
<dbReference type="CDD" id="cd17330">
    <property type="entry name" value="MFS_SLC46_TetA_like"/>
    <property type="match status" value="1"/>
</dbReference>
<evidence type="ECO:0000256" key="3">
    <source>
        <dbReference type="ARBA" id="ARBA00022448"/>
    </source>
</evidence>
<feature type="transmembrane region" description="Helical" evidence="7">
    <location>
        <begin position="165"/>
        <end position="188"/>
    </location>
</feature>
<comment type="similarity">
    <text evidence="2">Belongs to the major facilitator superfamily.</text>
</comment>
<dbReference type="OMA" id="PIAYVMV"/>
<accession>A0A087G6U8</accession>
<evidence type="ECO:0000256" key="5">
    <source>
        <dbReference type="ARBA" id="ARBA00022989"/>
    </source>
</evidence>
<evidence type="ECO:0000256" key="4">
    <source>
        <dbReference type="ARBA" id="ARBA00022692"/>
    </source>
</evidence>
<feature type="transmembrane region" description="Helical" evidence="7">
    <location>
        <begin position="320"/>
        <end position="339"/>
    </location>
</feature>
<dbReference type="Gene3D" id="1.20.1250.20">
    <property type="entry name" value="MFS general substrate transporter like domains"/>
    <property type="match status" value="1"/>
</dbReference>
<dbReference type="PROSITE" id="PS50850">
    <property type="entry name" value="MFS"/>
    <property type="match status" value="1"/>
</dbReference>
<dbReference type="InterPro" id="IPR020846">
    <property type="entry name" value="MFS_dom"/>
</dbReference>
<dbReference type="GO" id="GO:0022821">
    <property type="term" value="F:solute:potassium antiporter activity"/>
    <property type="evidence" value="ECO:0007669"/>
    <property type="project" value="EnsemblPlants"/>
</dbReference>
<evidence type="ECO:0000259" key="8">
    <source>
        <dbReference type="PROSITE" id="PS50850"/>
    </source>
</evidence>
<dbReference type="Gramene" id="KFK25600">
    <property type="protein sequence ID" value="KFK25600"/>
    <property type="gene ID" value="AALP_AA8G135600"/>
</dbReference>
<feature type="transmembrane region" description="Helical" evidence="7">
    <location>
        <begin position="372"/>
        <end position="399"/>
    </location>
</feature>
<dbReference type="GO" id="GO:0009414">
    <property type="term" value="P:response to water deprivation"/>
    <property type="evidence" value="ECO:0007669"/>
    <property type="project" value="EnsemblPlants"/>
</dbReference>
<dbReference type="PRINTS" id="PR01035">
    <property type="entry name" value="TCRTETA"/>
</dbReference>
<protein>
    <recommendedName>
        <fullName evidence="8">Major facilitator superfamily (MFS) profile domain-containing protein</fullName>
    </recommendedName>
</protein>
<reference evidence="10" key="1">
    <citation type="journal article" date="2015" name="Nat. Plants">
        <title>Genome expansion of Arabis alpina linked with retrotransposition and reduced symmetric DNA methylation.</title>
        <authorList>
            <person name="Willing E.M."/>
            <person name="Rawat V."/>
            <person name="Mandakova T."/>
            <person name="Maumus F."/>
            <person name="James G.V."/>
            <person name="Nordstroem K.J."/>
            <person name="Becker C."/>
            <person name="Warthmann N."/>
            <person name="Chica C."/>
            <person name="Szarzynska B."/>
            <person name="Zytnicki M."/>
            <person name="Albani M.C."/>
            <person name="Kiefer C."/>
            <person name="Bergonzi S."/>
            <person name="Castaings L."/>
            <person name="Mateos J.L."/>
            <person name="Berns M.C."/>
            <person name="Bujdoso N."/>
            <person name="Piofczyk T."/>
            <person name="de Lorenzo L."/>
            <person name="Barrero-Sicilia C."/>
            <person name="Mateos I."/>
            <person name="Piednoel M."/>
            <person name="Hagmann J."/>
            <person name="Chen-Min-Tao R."/>
            <person name="Iglesias-Fernandez R."/>
            <person name="Schuster S.C."/>
            <person name="Alonso-Blanco C."/>
            <person name="Roudier F."/>
            <person name="Carbonero P."/>
            <person name="Paz-Ares J."/>
            <person name="Davis S.J."/>
            <person name="Pecinka A."/>
            <person name="Quesneville H."/>
            <person name="Colot V."/>
            <person name="Lysak M.A."/>
            <person name="Weigel D."/>
            <person name="Coupland G."/>
            <person name="Schneeberger K."/>
        </authorList>
    </citation>
    <scope>NUCLEOTIDE SEQUENCE [LARGE SCALE GENOMIC DNA]</scope>
    <source>
        <strain evidence="10">cv. Pajares</strain>
    </source>
</reference>
<gene>
    <name evidence="9" type="ordered locus">AALP_Aa8g135600</name>
</gene>
<dbReference type="Proteomes" id="UP000029120">
    <property type="component" value="Chromosome 8"/>
</dbReference>
<dbReference type="GO" id="GO:0010540">
    <property type="term" value="P:basipetal auxin transport"/>
    <property type="evidence" value="ECO:0007669"/>
    <property type="project" value="EnsemblPlants"/>
</dbReference>
<evidence type="ECO:0000256" key="1">
    <source>
        <dbReference type="ARBA" id="ARBA00004141"/>
    </source>
</evidence>